<accession>A0A381XLE4</accession>
<reference evidence="2" key="1">
    <citation type="submission" date="2018-05" db="EMBL/GenBank/DDBJ databases">
        <authorList>
            <person name="Lanie J.A."/>
            <person name="Ng W.-L."/>
            <person name="Kazmierczak K.M."/>
            <person name="Andrzejewski T.M."/>
            <person name="Davidsen T.M."/>
            <person name="Wayne K.J."/>
            <person name="Tettelin H."/>
            <person name="Glass J.I."/>
            <person name="Rusch D."/>
            <person name="Podicherti R."/>
            <person name="Tsui H.-C.T."/>
            <person name="Winkler M.E."/>
        </authorList>
    </citation>
    <scope>NUCLEOTIDE SEQUENCE</scope>
</reference>
<feature type="region of interest" description="Disordered" evidence="1">
    <location>
        <begin position="1"/>
        <end position="178"/>
    </location>
</feature>
<evidence type="ECO:0000313" key="2">
    <source>
        <dbReference type="EMBL" id="SVA65519.1"/>
    </source>
</evidence>
<feature type="compositionally biased region" description="Basic and acidic residues" evidence="1">
    <location>
        <begin position="64"/>
        <end position="73"/>
    </location>
</feature>
<organism evidence="2">
    <name type="scientific">marine metagenome</name>
    <dbReference type="NCBI Taxonomy" id="408172"/>
    <lineage>
        <taxon>unclassified sequences</taxon>
        <taxon>metagenomes</taxon>
        <taxon>ecological metagenomes</taxon>
    </lineage>
</organism>
<feature type="compositionally biased region" description="Basic and acidic residues" evidence="1">
    <location>
        <begin position="92"/>
        <end position="123"/>
    </location>
</feature>
<name>A0A381XLE4_9ZZZZ</name>
<feature type="compositionally biased region" description="Polar residues" evidence="1">
    <location>
        <begin position="1"/>
        <end position="16"/>
    </location>
</feature>
<gene>
    <name evidence="2" type="ORF">METZ01_LOCUS118373</name>
</gene>
<protein>
    <submittedName>
        <fullName evidence="2">Uncharacterized protein</fullName>
    </submittedName>
</protein>
<proteinExistence type="predicted"/>
<feature type="non-terminal residue" evidence="2">
    <location>
        <position position="178"/>
    </location>
</feature>
<dbReference type="AlphaFoldDB" id="A0A381XLE4"/>
<evidence type="ECO:0000256" key="1">
    <source>
        <dbReference type="SAM" id="MobiDB-lite"/>
    </source>
</evidence>
<feature type="compositionally biased region" description="Polar residues" evidence="1">
    <location>
        <begin position="124"/>
        <end position="143"/>
    </location>
</feature>
<dbReference type="EMBL" id="UINC01015581">
    <property type="protein sequence ID" value="SVA65519.1"/>
    <property type="molecule type" value="Genomic_DNA"/>
</dbReference>
<sequence length="178" mass="18845">MASGISGVTTDISSQLHAKGGPKANELQATKHDAQNTGKKLSQVLKENHKNDLIQKNTGLTPAEKQEVNDKSKMSSADEISVNLSAQADAARQSDSRIDKPDSSVREKNRAQLKHPDEVRKPSEQQNEMMEILSGNTPASMGNSMGKAERSTEGAGFGGYSNRAASGLGGHDEAVGTT</sequence>